<feature type="compositionally biased region" description="Acidic residues" evidence="1">
    <location>
        <begin position="837"/>
        <end position="852"/>
    </location>
</feature>
<dbReference type="AlphaFoldDB" id="A0A8K0QZK0"/>
<sequence length="936" mass="102974">MIPLNNPSGPPNSRESNAGGYAFWTQAALDRHLADVRAKEEALREAMRQKKRQEEADEARAKAKKEIQDACAKELAGHGKEQILSYEEKLQEMYATVEGLEQLQTSLRSQADQGPSKKERSRKQIERQPSSNSSASWSRRREKKKKTRKQAHSANVTGVNEERDIPGVQGEPVEQADQAVSSPSDSHSPDHYVQEARHSNNGIRLSEISSYATSSWYSQDDEALPPSENPFASASTEMASQQVFRHSQDDQPITPSKSPFASTYVETISQQASVHMSKRTSAQSVRSSNRSTVRNKGKGKRESTTSQSSRTRTTRRHSSRLVSRNVRKRRTIFSGSSPKTLKLPLIVAAERTWPSRSASDMIRRASHHVTTGLGVRKSRSEEIIRDIIGDFATNAKARRTRSLNFQIGQAISTPDETAVSDACLAGPKKDVQRQASSSSEEAKYLDAPEQTETHSLTNQPEDDGFAQLEDPEQNHKTDTVHESGQSEHTVTAPVEQLSVPEPAHVTPPQAKEISVSLPPLCDASDSALVHEKMVMLPSPDGRKLSKIWRYVVPAITWLAAMLGLCACLVQSHQPLSSLAQTGVDATKSDQMAFTPRSLSIPARFLEPANFTIPNATKPDWHTFTHAQNYTLSVPWPVSTIAAFMDQRNRNQVQHVLFNMLDEMKQNSETGQNETGTVVMLNEIGQPITFPVPGVHDKAILNSFLIKVFDAMISNTSIYSTGISSGNHTSLNSSTIPTSPHLRTQPLSALNQTWNISLDALTRPNATGLFAELMLSATHSLDLNTVCPKMEVDQEEKKCECTIPPAKCPTPNPKPKPKPKPEPSTLPKGSKGNGTETGPDDDVVDSEDEEMETEFPSAKPTILFVRNLITGLWFIPLAAGLFWAGCYVESRVAGLRYEWQWVWGFSIGIVVISLLGSAGLGLGTQALTELIAVKMSG</sequence>
<organism evidence="3 4">
    <name type="scientific">Paraphoma chrysanthemicola</name>
    <dbReference type="NCBI Taxonomy" id="798071"/>
    <lineage>
        <taxon>Eukaryota</taxon>
        <taxon>Fungi</taxon>
        <taxon>Dikarya</taxon>
        <taxon>Ascomycota</taxon>
        <taxon>Pezizomycotina</taxon>
        <taxon>Dothideomycetes</taxon>
        <taxon>Pleosporomycetidae</taxon>
        <taxon>Pleosporales</taxon>
        <taxon>Pleosporineae</taxon>
        <taxon>Phaeosphaeriaceae</taxon>
        <taxon>Paraphoma</taxon>
    </lineage>
</organism>
<evidence type="ECO:0000256" key="1">
    <source>
        <dbReference type="SAM" id="MobiDB-lite"/>
    </source>
</evidence>
<feature type="compositionally biased region" description="Basic residues" evidence="1">
    <location>
        <begin position="312"/>
        <end position="323"/>
    </location>
</feature>
<feature type="region of interest" description="Disordered" evidence="1">
    <location>
        <begin position="271"/>
        <end position="323"/>
    </location>
</feature>
<dbReference type="EMBL" id="JAGMVJ010000018">
    <property type="protein sequence ID" value="KAH7077399.1"/>
    <property type="molecule type" value="Genomic_DNA"/>
</dbReference>
<feature type="region of interest" description="Disordered" evidence="1">
    <location>
        <begin position="45"/>
        <end position="67"/>
    </location>
</feature>
<name>A0A8K0QZK0_9PLEO</name>
<feature type="compositionally biased region" description="Basic residues" evidence="1">
    <location>
        <begin position="138"/>
        <end position="151"/>
    </location>
</feature>
<feature type="region of interest" description="Disordered" evidence="1">
    <location>
        <begin position="429"/>
        <end position="492"/>
    </location>
</feature>
<keyword evidence="2" id="KW-1133">Transmembrane helix</keyword>
<reference evidence="3" key="1">
    <citation type="journal article" date="2021" name="Nat. Commun.">
        <title>Genetic determinants of endophytism in the Arabidopsis root mycobiome.</title>
        <authorList>
            <person name="Mesny F."/>
            <person name="Miyauchi S."/>
            <person name="Thiergart T."/>
            <person name="Pickel B."/>
            <person name="Atanasova L."/>
            <person name="Karlsson M."/>
            <person name="Huettel B."/>
            <person name="Barry K.W."/>
            <person name="Haridas S."/>
            <person name="Chen C."/>
            <person name="Bauer D."/>
            <person name="Andreopoulos W."/>
            <person name="Pangilinan J."/>
            <person name="LaButti K."/>
            <person name="Riley R."/>
            <person name="Lipzen A."/>
            <person name="Clum A."/>
            <person name="Drula E."/>
            <person name="Henrissat B."/>
            <person name="Kohler A."/>
            <person name="Grigoriev I.V."/>
            <person name="Martin F.M."/>
            <person name="Hacquard S."/>
        </authorList>
    </citation>
    <scope>NUCLEOTIDE SEQUENCE</scope>
    <source>
        <strain evidence="3">MPI-SDFR-AT-0120</strain>
    </source>
</reference>
<keyword evidence="2" id="KW-0472">Membrane</keyword>
<keyword evidence="2" id="KW-0812">Transmembrane</keyword>
<evidence type="ECO:0000313" key="4">
    <source>
        <dbReference type="Proteomes" id="UP000813461"/>
    </source>
</evidence>
<feature type="compositionally biased region" description="Basic and acidic residues" evidence="1">
    <location>
        <begin position="187"/>
        <end position="198"/>
    </location>
</feature>
<keyword evidence="4" id="KW-1185">Reference proteome</keyword>
<evidence type="ECO:0000313" key="3">
    <source>
        <dbReference type="EMBL" id="KAH7077399.1"/>
    </source>
</evidence>
<feature type="compositionally biased region" description="Low complexity" evidence="1">
    <location>
        <begin position="127"/>
        <end position="137"/>
    </location>
</feature>
<dbReference type="Proteomes" id="UP000813461">
    <property type="component" value="Unassembled WGS sequence"/>
</dbReference>
<feature type="compositionally biased region" description="Polar residues" evidence="1">
    <location>
        <begin position="230"/>
        <end position="259"/>
    </location>
</feature>
<dbReference type="OrthoDB" id="10421197at2759"/>
<feature type="region of interest" description="Disordered" evidence="1">
    <location>
        <begin position="801"/>
        <end position="853"/>
    </location>
</feature>
<feature type="transmembrane region" description="Helical" evidence="2">
    <location>
        <begin position="902"/>
        <end position="926"/>
    </location>
</feature>
<proteinExistence type="predicted"/>
<accession>A0A8K0QZK0</accession>
<gene>
    <name evidence="3" type="ORF">FB567DRAFT_596567</name>
</gene>
<feature type="region of interest" description="Disordered" evidence="1">
    <location>
        <begin position="105"/>
        <end position="259"/>
    </location>
</feature>
<evidence type="ECO:0000256" key="2">
    <source>
        <dbReference type="SAM" id="Phobius"/>
    </source>
</evidence>
<feature type="compositionally biased region" description="Basic and acidic residues" evidence="1">
    <location>
        <begin position="115"/>
        <end position="126"/>
    </location>
</feature>
<feature type="compositionally biased region" description="Polar residues" evidence="1">
    <location>
        <begin position="199"/>
        <end position="218"/>
    </location>
</feature>
<feature type="compositionally biased region" description="Basic and acidic residues" evidence="1">
    <location>
        <begin position="472"/>
        <end position="485"/>
    </location>
</feature>
<comment type="caution">
    <text evidence="3">The sequence shown here is derived from an EMBL/GenBank/DDBJ whole genome shotgun (WGS) entry which is preliminary data.</text>
</comment>
<protein>
    <submittedName>
        <fullName evidence="3">Uncharacterized protein</fullName>
    </submittedName>
</protein>
<feature type="compositionally biased region" description="Polar residues" evidence="1">
    <location>
        <begin position="271"/>
        <end position="283"/>
    </location>
</feature>
<feature type="transmembrane region" description="Helical" evidence="2">
    <location>
        <begin position="862"/>
        <end position="882"/>
    </location>
</feature>